<keyword evidence="5" id="KW-0411">Iron-sulfur</keyword>
<dbReference type="GO" id="GO:0051537">
    <property type="term" value="F:2 iron, 2 sulfur cluster binding"/>
    <property type="evidence" value="ECO:0007669"/>
    <property type="project" value="UniProtKB-KW"/>
</dbReference>
<dbReference type="Pfam" id="PF00111">
    <property type="entry name" value="Fer2"/>
    <property type="match status" value="1"/>
</dbReference>
<gene>
    <name evidence="8" type="ORF">GGP71_000381</name>
</gene>
<evidence type="ECO:0000313" key="9">
    <source>
        <dbReference type="Proteomes" id="UP001155027"/>
    </source>
</evidence>
<dbReference type="InterPro" id="IPR001055">
    <property type="entry name" value="Adrenodoxin-like"/>
</dbReference>
<organism evidence="8 9">
    <name type="scientific">Salinibacter ruber</name>
    <dbReference type="NCBI Taxonomy" id="146919"/>
    <lineage>
        <taxon>Bacteria</taxon>
        <taxon>Pseudomonadati</taxon>
        <taxon>Rhodothermota</taxon>
        <taxon>Rhodothermia</taxon>
        <taxon>Rhodothermales</taxon>
        <taxon>Salinibacteraceae</taxon>
        <taxon>Salinibacter</taxon>
    </lineage>
</organism>
<evidence type="ECO:0000256" key="1">
    <source>
        <dbReference type="ARBA" id="ARBA00010914"/>
    </source>
</evidence>
<dbReference type="InterPro" id="IPR036010">
    <property type="entry name" value="2Fe-2S_ferredoxin-like_sf"/>
</dbReference>
<dbReference type="AlphaFoldDB" id="A0A9X2TAQ1"/>
<comment type="caution">
    <text evidence="8">The sequence shown here is derived from an EMBL/GenBank/DDBJ whole genome shotgun (WGS) entry which is preliminary data.</text>
</comment>
<dbReference type="GO" id="GO:0009055">
    <property type="term" value="F:electron transfer activity"/>
    <property type="evidence" value="ECO:0007669"/>
    <property type="project" value="TreeGrafter"/>
</dbReference>
<feature type="domain" description="2Fe-2S ferredoxin-type" evidence="7">
    <location>
        <begin position="15"/>
        <end position="84"/>
    </location>
</feature>
<dbReference type="PANTHER" id="PTHR23426">
    <property type="entry name" value="FERREDOXIN/ADRENODOXIN"/>
    <property type="match status" value="1"/>
</dbReference>
<evidence type="ECO:0000256" key="3">
    <source>
        <dbReference type="ARBA" id="ARBA00022723"/>
    </source>
</evidence>
<evidence type="ECO:0000313" key="8">
    <source>
        <dbReference type="EMBL" id="MCS3676485.1"/>
    </source>
</evidence>
<proteinExistence type="inferred from homology"/>
<dbReference type="RefSeq" id="WP_259079300.1">
    <property type="nucleotide sequence ID" value="NZ_JANUAU010000001.1"/>
</dbReference>
<evidence type="ECO:0000256" key="2">
    <source>
        <dbReference type="ARBA" id="ARBA00022714"/>
    </source>
</evidence>
<name>A0A9X2TAQ1_9BACT</name>
<evidence type="ECO:0000256" key="5">
    <source>
        <dbReference type="ARBA" id="ARBA00023014"/>
    </source>
</evidence>
<keyword evidence="4" id="KW-0408">Iron</keyword>
<evidence type="ECO:0000256" key="4">
    <source>
        <dbReference type="ARBA" id="ARBA00023004"/>
    </source>
</evidence>
<dbReference type="Gene3D" id="3.10.20.30">
    <property type="match status" value="1"/>
</dbReference>
<sequence>MPPTHELTIEGLGPCEVEEGTRLVRAIEDCGAAVGHRCGGQSQCTTCRVEFAAGEPPVMTEAEYDKLTDIGRLGEMRLACQIVVDRDMTLTPLMTVEDQGWDDAGPEPALMVEPDAEWFSIETLEQR</sequence>
<evidence type="ECO:0000256" key="6">
    <source>
        <dbReference type="ARBA" id="ARBA00034078"/>
    </source>
</evidence>
<dbReference type="CDD" id="cd00207">
    <property type="entry name" value="fer2"/>
    <property type="match status" value="1"/>
</dbReference>
<dbReference type="GO" id="GO:0140647">
    <property type="term" value="P:P450-containing electron transport chain"/>
    <property type="evidence" value="ECO:0007669"/>
    <property type="project" value="InterPro"/>
</dbReference>
<dbReference type="InterPro" id="IPR001041">
    <property type="entry name" value="2Fe-2S_ferredoxin-type"/>
</dbReference>
<protein>
    <submittedName>
        <fullName evidence="8">Ferredoxin</fullName>
    </submittedName>
</protein>
<comment type="similarity">
    <text evidence="1">Belongs to the adrenodoxin/putidaredoxin family.</text>
</comment>
<keyword evidence="2" id="KW-0001">2Fe-2S</keyword>
<keyword evidence="3" id="KW-0479">Metal-binding</keyword>
<dbReference type="SUPFAM" id="SSF54292">
    <property type="entry name" value="2Fe-2S ferredoxin-like"/>
    <property type="match status" value="1"/>
</dbReference>
<accession>A0A9X2TAQ1</accession>
<dbReference type="Proteomes" id="UP001155027">
    <property type="component" value="Unassembled WGS sequence"/>
</dbReference>
<dbReference type="GO" id="GO:0046872">
    <property type="term" value="F:metal ion binding"/>
    <property type="evidence" value="ECO:0007669"/>
    <property type="project" value="UniProtKB-KW"/>
</dbReference>
<dbReference type="EMBL" id="JANUAU010000001">
    <property type="protein sequence ID" value="MCS3676485.1"/>
    <property type="molecule type" value="Genomic_DNA"/>
</dbReference>
<dbReference type="InterPro" id="IPR012675">
    <property type="entry name" value="Beta-grasp_dom_sf"/>
</dbReference>
<reference evidence="8" key="1">
    <citation type="submission" date="2022-08" db="EMBL/GenBank/DDBJ databases">
        <title>Genomic Encyclopedia of Type Strains, Phase V (KMG-V): Genome sequencing to study the core and pangenomes of soil and plant-associated prokaryotes.</title>
        <authorList>
            <person name="Whitman W."/>
        </authorList>
    </citation>
    <scope>NUCLEOTIDE SEQUENCE</scope>
    <source>
        <strain evidence="8">0</strain>
    </source>
</reference>
<dbReference type="PANTHER" id="PTHR23426:SF65">
    <property type="entry name" value="FERREDOXIN-2, MITOCHONDRIAL"/>
    <property type="match status" value="1"/>
</dbReference>
<evidence type="ECO:0000259" key="7">
    <source>
        <dbReference type="Pfam" id="PF00111"/>
    </source>
</evidence>
<comment type="cofactor">
    <cofactor evidence="6">
        <name>[2Fe-2S] cluster</name>
        <dbReference type="ChEBI" id="CHEBI:190135"/>
    </cofactor>
</comment>